<evidence type="ECO:0000313" key="13">
    <source>
        <dbReference type="Proteomes" id="UP001629113"/>
    </source>
</evidence>
<evidence type="ECO:0000256" key="4">
    <source>
        <dbReference type="ARBA" id="ARBA00020410"/>
    </source>
</evidence>
<reference evidence="12 13" key="1">
    <citation type="submission" date="2024-06" db="EMBL/GenBank/DDBJ databases">
        <title>Complete genome of Phlyctema vagabunda strain 19-DSS-EL-015.</title>
        <authorList>
            <person name="Fiorenzani C."/>
        </authorList>
    </citation>
    <scope>NUCLEOTIDE SEQUENCE [LARGE SCALE GENOMIC DNA]</scope>
    <source>
        <strain evidence="12 13">19-DSS-EL-015</strain>
    </source>
</reference>
<evidence type="ECO:0000256" key="7">
    <source>
        <dbReference type="ARBA" id="ARBA00022824"/>
    </source>
</evidence>
<evidence type="ECO:0000256" key="1">
    <source>
        <dbReference type="ARBA" id="ARBA00004643"/>
    </source>
</evidence>
<proteinExistence type="inferred from homology"/>
<accession>A0ABR4P7V3</accession>
<dbReference type="InterPro" id="IPR042322">
    <property type="entry name" value="Pbn1"/>
</dbReference>
<keyword evidence="5 11" id="KW-0337">GPI-anchor biosynthesis</keyword>
<dbReference type="InterPro" id="IPR013233">
    <property type="entry name" value="PIG-X/PBN1"/>
</dbReference>
<protein>
    <recommendedName>
        <fullName evidence="4 11">Protein PBN1</fullName>
    </recommendedName>
</protein>
<keyword evidence="6 11" id="KW-0812">Transmembrane</keyword>
<evidence type="ECO:0000256" key="11">
    <source>
        <dbReference type="RuleBase" id="RU366056"/>
    </source>
</evidence>
<organism evidence="12 13">
    <name type="scientific">Phlyctema vagabunda</name>
    <dbReference type="NCBI Taxonomy" id="108571"/>
    <lineage>
        <taxon>Eukaryota</taxon>
        <taxon>Fungi</taxon>
        <taxon>Dikarya</taxon>
        <taxon>Ascomycota</taxon>
        <taxon>Pezizomycotina</taxon>
        <taxon>Leotiomycetes</taxon>
        <taxon>Helotiales</taxon>
        <taxon>Dermateaceae</taxon>
        <taxon>Phlyctema</taxon>
    </lineage>
</organism>
<gene>
    <name evidence="12" type="ORF">PVAG01_09617</name>
</gene>
<dbReference type="Pfam" id="PF08320">
    <property type="entry name" value="PIG-X"/>
    <property type="match status" value="1"/>
</dbReference>
<dbReference type="PANTHER" id="PTHR28533">
    <property type="entry name" value="PROTEIN PBN1"/>
    <property type="match status" value="1"/>
</dbReference>
<sequence>MRQRITFLQEPQDSTDPQTIKVASESIKTRIANAAREDRITFGFNELPQELYRVLKASHELHIRWISPNPFSTISPLVSRLSPGLHVFYTPQRKDTGSPLLCPALKKVFGDLDCQSPEESFTTLPNERFSLSAATQYYQPVETLIDLVEYTKHKLCLASDQECIARVSALLGANTVDIDFDTISHALTLNAFWEPRAWEVDLSNKNPKDRLEVGVLSVESPKEPEELSLGGFLTVVGEDKKPSPTLFSFPARHHPVPGIFSAKFITPTGLHPSLGLGISSNRPPTDERSCSLHAHLTLPRAVFPDKYQFSDPLFLASKNLSAVHHVTNPVDLEAPTYTLSSWGSSLLLELAPPESNSEQAWTAEIPLHLRYLPPSSSNATGGGKTSLELPYPVLFWACVADEGSKFPINPFDRVNLGYDGLFGPKTMFYHLSPDPSAGRLTNVVDVPVLDLSRSKYVELGTAAVVLLGFSWVLWCLLGVWRRNGYGRTEVVAVAEKKKQ</sequence>
<evidence type="ECO:0000256" key="9">
    <source>
        <dbReference type="ARBA" id="ARBA00023136"/>
    </source>
</evidence>
<evidence type="ECO:0000256" key="8">
    <source>
        <dbReference type="ARBA" id="ARBA00022989"/>
    </source>
</evidence>
<evidence type="ECO:0000256" key="6">
    <source>
        <dbReference type="ARBA" id="ARBA00022692"/>
    </source>
</evidence>
<name>A0ABR4P7V3_9HELO</name>
<comment type="subcellular location">
    <subcellularLocation>
        <location evidence="11">Endoplasmic reticulum membrane</location>
        <topology evidence="11">Single-pass membrane protein</topology>
    </subcellularLocation>
    <subcellularLocation>
        <location evidence="1">Endoplasmic reticulum membrane</location>
        <topology evidence="1">Single-pass type III membrane protein</topology>
    </subcellularLocation>
</comment>
<comment type="caution">
    <text evidence="12">The sequence shown here is derived from an EMBL/GenBank/DDBJ whole genome shotgun (WGS) entry which is preliminary data.</text>
</comment>
<evidence type="ECO:0000313" key="12">
    <source>
        <dbReference type="EMBL" id="KAL3419395.1"/>
    </source>
</evidence>
<keyword evidence="9 11" id="KW-0472">Membrane</keyword>
<evidence type="ECO:0000256" key="2">
    <source>
        <dbReference type="ARBA" id="ARBA00004687"/>
    </source>
</evidence>
<comment type="function">
    <text evidence="11">Required for proper folding and/or the stability of a subset of proteins in the endoplasmic reticulum. Component of glycosylphosphatidylinositol-mannosyltransferase 1 which transfers the first of the 4 mannoses in the GPI-anchor precursors during GPI-anchor biosynthesis. Probably acts by stabilizing the mannosyltransferase GPI14.</text>
</comment>
<evidence type="ECO:0000256" key="5">
    <source>
        <dbReference type="ARBA" id="ARBA00022502"/>
    </source>
</evidence>
<evidence type="ECO:0000256" key="10">
    <source>
        <dbReference type="ARBA" id="ARBA00023180"/>
    </source>
</evidence>
<comment type="pathway">
    <text evidence="2 11">Glycolipid biosynthesis; glycosylphosphatidylinositol-anchor biosynthesis.</text>
</comment>
<dbReference type="SMART" id="SM00780">
    <property type="entry name" value="PIG-X"/>
    <property type="match status" value="1"/>
</dbReference>
<dbReference type="Proteomes" id="UP001629113">
    <property type="component" value="Unassembled WGS sequence"/>
</dbReference>
<evidence type="ECO:0000256" key="3">
    <source>
        <dbReference type="ARBA" id="ARBA00010345"/>
    </source>
</evidence>
<dbReference type="EMBL" id="JBFCZG010000008">
    <property type="protein sequence ID" value="KAL3419395.1"/>
    <property type="molecule type" value="Genomic_DNA"/>
</dbReference>
<dbReference type="PANTHER" id="PTHR28533:SF1">
    <property type="entry name" value="PROTEIN PBN1"/>
    <property type="match status" value="1"/>
</dbReference>
<keyword evidence="13" id="KW-1185">Reference proteome</keyword>
<keyword evidence="10" id="KW-0325">Glycoprotein</keyword>
<comment type="similarity">
    <text evidence="3 11">Belongs to the PIGX family.</text>
</comment>
<keyword evidence="8 11" id="KW-1133">Transmembrane helix</keyword>
<keyword evidence="7 11" id="KW-0256">Endoplasmic reticulum</keyword>
<feature type="transmembrane region" description="Helical" evidence="11">
    <location>
        <begin position="459"/>
        <end position="480"/>
    </location>
</feature>